<dbReference type="EMBL" id="BAAAEU010000001">
    <property type="protein sequence ID" value="GAA0703742.1"/>
    <property type="molecule type" value="Genomic_DNA"/>
</dbReference>
<evidence type="ECO:0000313" key="2">
    <source>
        <dbReference type="EMBL" id="GAA0703742.1"/>
    </source>
</evidence>
<evidence type="ECO:0000259" key="1">
    <source>
        <dbReference type="Pfam" id="PF07978"/>
    </source>
</evidence>
<feature type="domain" description="NIPSNAP" evidence="1">
    <location>
        <begin position="14"/>
        <end position="109"/>
    </location>
</feature>
<proteinExistence type="predicted"/>
<dbReference type="InterPro" id="IPR011008">
    <property type="entry name" value="Dimeric_a/b-barrel"/>
</dbReference>
<sequence>MTDIAQAPCCSIIELRQYTLHPGQRDVLIDLFEREFVETQEAVGMHLVGQFRDLDKPDRYVWIRGFPDMPSRAQALQAFYGGPVWQAHRNEANATMIDSDNVLLLRPVDATAAFAAPTSARAPVGTTVRPSSRVIATIYYRDQPIDDEFRHFFDTEVQPRLVEAGARPIARFETETAENTFPRLPVRAGEHVFIWFAKFPSDAAWREAEARLAALPQWKAHVLPDLTKRLKSPPERLVLEPAARSLLR</sequence>
<dbReference type="Gene3D" id="3.30.70.100">
    <property type="match status" value="1"/>
</dbReference>
<dbReference type="Pfam" id="PF07978">
    <property type="entry name" value="NIPSNAP"/>
    <property type="match status" value="1"/>
</dbReference>
<keyword evidence="3" id="KW-1185">Reference proteome</keyword>
<name>A0ABP3THD8_9GAMM</name>
<reference evidence="3" key="1">
    <citation type="journal article" date="2019" name="Int. J. Syst. Evol. Microbiol.">
        <title>The Global Catalogue of Microorganisms (GCM) 10K type strain sequencing project: providing services to taxonomists for standard genome sequencing and annotation.</title>
        <authorList>
            <consortium name="The Broad Institute Genomics Platform"/>
            <consortium name="The Broad Institute Genome Sequencing Center for Infectious Disease"/>
            <person name="Wu L."/>
            <person name="Ma J."/>
        </authorList>
    </citation>
    <scope>NUCLEOTIDE SEQUENCE [LARGE SCALE GENOMIC DNA]</scope>
    <source>
        <strain evidence="3">JCM 15421</strain>
    </source>
</reference>
<evidence type="ECO:0000313" key="3">
    <source>
        <dbReference type="Proteomes" id="UP001501523"/>
    </source>
</evidence>
<gene>
    <name evidence="2" type="ORF">GCM10009105_00060</name>
</gene>
<dbReference type="InterPro" id="IPR012577">
    <property type="entry name" value="NIPSNAP"/>
</dbReference>
<organism evidence="2 3">
    <name type="scientific">Dokdonella soli</name>
    <dbReference type="NCBI Taxonomy" id="529810"/>
    <lineage>
        <taxon>Bacteria</taxon>
        <taxon>Pseudomonadati</taxon>
        <taxon>Pseudomonadota</taxon>
        <taxon>Gammaproteobacteria</taxon>
        <taxon>Lysobacterales</taxon>
        <taxon>Rhodanobacteraceae</taxon>
        <taxon>Dokdonella</taxon>
    </lineage>
</organism>
<dbReference type="Proteomes" id="UP001501523">
    <property type="component" value="Unassembled WGS sequence"/>
</dbReference>
<protein>
    <submittedName>
        <fullName evidence="2">NIPSNAP family protein</fullName>
    </submittedName>
</protein>
<dbReference type="SUPFAM" id="SSF54909">
    <property type="entry name" value="Dimeric alpha+beta barrel"/>
    <property type="match status" value="1"/>
</dbReference>
<accession>A0ABP3THD8</accession>
<dbReference type="RefSeq" id="WP_343785854.1">
    <property type="nucleotide sequence ID" value="NZ_BAAAEU010000001.1"/>
</dbReference>
<comment type="caution">
    <text evidence="2">The sequence shown here is derived from an EMBL/GenBank/DDBJ whole genome shotgun (WGS) entry which is preliminary data.</text>
</comment>